<dbReference type="Proteomes" id="UP000479190">
    <property type="component" value="Unassembled WGS sequence"/>
</dbReference>
<organism evidence="2 3">
    <name type="scientific">Trichogramma brassicae</name>
    <dbReference type="NCBI Taxonomy" id="86971"/>
    <lineage>
        <taxon>Eukaryota</taxon>
        <taxon>Metazoa</taxon>
        <taxon>Ecdysozoa</taxon>
        <taxon>Arthropoda</taxon>
        <taxon>Hexapoda</taxon>
        <taxon>Insecta</taxon>
        <taxon>Pterygota</taxon>
        <taxon>Neoptera</taxon>
        <taxon>Endopterygota</taxon>
        <taxon>Hymenoptera</taxon>
        <taxon>Apocrita</taxon>
        <taxon>Proctotrupomorpha</taxon>
        <taxon>Chalcidoidea</taxon>
        <taxon>Trichogrammatidae</taxon>
        <taxon>Trichogramma</taxon>
    </lineage>
</organism>
<feature type="compositionally biased region" description="Polar residues" evidence="1">
    <location>
        <begin position="8"/>
        <end position="26"/>
    </location>
</feature>
<protein>
    <submittedName>
        <fullName evidence="2">Uncharacterized protein</fullName>
    </submittedName>
</protein>
<reference evidence="2 3" key="1">
    <citation type="submission" date="2020-02" db="EMBL/GenBank/DDBJ databases">
        <authorList>
            <person name="Ferguson B K."/>
        </authorList>
    </citation>
    <scope>NUCLEOTIDE SEQUENCE [LARGE SCALE GENOMIC DNA]</scope>
</reference>
<gene>
    <name evidence="2" type="ORF">TBRA_LOCUS2269</name>
</gene>
<dbReference type="OrthoDB" id="6123450at2759"/>
<name>A0A6H5I5G4_9HYME</name>
<accession>A0A6H5I5G4</accession>
<sequence length="225" mass="25769">MSVRHNQDNSTLDNECNSASVESRMSGTIGPDPDQRGNSLYVKFKRNPGNRSELTLLLRSDEDVYELAEHPNTVITQHRDDQWSAQGLTLQVLEKDRRARIHFNGLLRKGTRKSVCEDIHTDLEHVRLNFIFVASSKPRWANGRRWLDKKSPLLDKARIDQYGSMSGLVRLQNNESREMFLRGLRQFFAGKSSRPAAISRWTLIGLDEIGNSFCCYSKSSTSLRK</sequence>
<dbReference type="AlphaFoldDB" id="A0A6H5I5G4"/>
<dbReference type="EMBL" id="CADCXV010000446">
    <property type="protein sequence ID" value="CAB0030262.1"/>
    <property type="molecule type" value="Genomic_DNA"/>
</dbReference>
<evidence type="ECO:0000256" key="1">
    <source>
        <dbReference type="SAM" id="MobiDB-lite"/>
    </source>
</evidence>
<keyword evidence="3" id="KW-1185">Reference proteome</keyword>
<feature type="region of interest" description="Disordered" evidence="1">
    <location>
        <begin position="1"/>
        <end position="37"/>
    </location>
</feature>
<proteinExistence type="predicted"/>
<evidence type="ECO:0000313" key="2">
    <source>
        <dbReference type="EMBL" id="CAB0030262.1"/>
    </source>
</evidence>
<evidence type="ECO:0000313" key="3">
    <source>
        <dbReference type="Proteomes" id="UP000479190"/>
    </source>
</evidence>